<evidence type="ECO:0000313" key="2">
    <source>
        <dbReference type="EMBL" id="PIR93939.1"/>
    </source>
</evidence>
<dbReference type="EMBL" id="PFAP01000028">
    <property type="protein sequence ID" value="PIR93939.1"/>
    <property type="molecule type" value="Genomic_DNA"/>
</dbReference>
<name>A0A2H0V699_9BACT</name>
<evidence type="ECO:0000313" key="3">
    <source>
        <dbReference type="Proteomes" id="UP000229901"/>
    </source>
</evidence>
<organism evidence="2 3">
    <name type="scientific">Candidatus Falkowbacteria bacterium CG10_big_fil_rev_8_21_14_0_10_39_11</name>
    <dbReference type="NCBI Taxonomy" id="1974565"/>
    <lineage>
        <taxon>Bacteria</taxon>
        <taxon>Candidatus Falkowiibacteriota</taxon>
    </lineage>
</organism>
<proteinExistence type="predicted"/>
<feature type="transmembrane region" description="Helical" evidence="1">
    <location>
        <begin position="73"/>
        <end position="91"/>
    </location>
</feature>
<gene>
    <name evidence="2" type="ORF">COT97_03860</name>
</gene>
<feature type="transmembrane region" description="Helical" evidence="1">
    <location>
        <begin position="46"/>
        <end position="66"/>
    </location>
</feature>
<feature type="transmembrane region" description="Helical" evidence="1">
    <location>
        <begin position="12"/>
        <end position="31"/>
    </location>
</feature>
<reference evidence="3" key="1">
    <citation type="submission" date="2017-09" db="EMBL/GenBank/DDBJ databases">
        <title>Depth-based differentiation of microbial function through sediment-hosted aquifers and enrichment of novel symbionts in the deep terrestrial subsurface.</title>
        <authorList>
            <person name="Probst A.J."/>
            <person name="Ladd B."/>
            <person name="Jarett J.K."/>
            <person name="Geller-Mcgrath D.E."/>
            <person name="Sieber C.M.K."/>
            <person name="Emerson J.B."/>
            <person name="Anantharaman K."/>
            <person name="Thomas B.C."/>
            <person name="Malmstrom R."/>
            <person name="Stieglmeier M."/>
            <person name="Klingl A."/>
            <person name="Woyke T."/>
            <person name="Ryan C.M."/>
            <person name="Banfield J.F."/>
        </authorList>
    </citation>
    <scope>NUCLEOTIDE SEQUENCE [LARGE SCALE GENOMIC DNA]</scope>
</reference>
<sequence length="222" mass="25759">MLNKKIRIPLYILYSLVFIIFPTFFISYAFYQDYNIPQWTVYFKNTISFAFFFFFISTFLLSSVIFPQTLNKVIALFVPVVINLALIYYTYTGYNQWDLFTVQAATTYCGLLIGYTALLFVVPWDIFLKKKANTLRTFKQKLKYLFKDEPTSLIGVAALLLPIIYGVYMFMAGLSLVDEVYSALTQSGISGWMIYLLTILNISVFHFVAAKDLDNESFEHKN</sequence>
<keyword evidence="1" id="KW-1133">Transmembrane helix</keyword>
<comment type="caution">
    <text evidence="2">The sequence shown here is derived from an EMBL/GenBank/DDBJ whole genome shotgun (WGS) entry which is preliminary data.</text>
</comment>
<dbReference type="Proteomes" id="UP000229901">
    <property type="component" value="Unassembled WGS sequence"/>
</dbReference>
<feature type="transmembrane region" description="Helical" evidence="1">
    <location>
        <begin position="103"/>
        <end position="128"/>
    </location>
</feature>
<evidence type="ECO:0000256" key="1">
    <source>
        <dbReference type="SAM" id="Phobius"/>
    </source>
</evidence>
<protein>
    <submittedName>
        <fullName evidence="2">Uncharacterized protein</fullName>
    </submittedName>
</protein>
<dbReference type="AlphaFoldDB" id="A0A2H0V699"/>
<accession>A0A2H0V699</accession>
<feature type="transmembrane region" description="Helical" evidence="1">
    <location>
        <begin position="192"/>
        <end position="210"/>
    </location>
</feature>
<keyword evidence="1" id="KW-0472">Membrane</keyword>
<keyword evidence="1" id="KW-0812">Transmembrane</keyword>
<feature type="transmembrane region" description="Helical" evidence="1">
    <location>
        <begin position="149"/>
        <end position="172"/>
    </location>
</feature>